<feature type="signal peptide" evidence="5">
    <location>
        <begin position="1"/>
        <end position="18"/>
    </location>
</feature>
<evidence type="ECO:0000313" key="8">
    <source>
        <dbReference type="EMBL" id="VTR91270.1"/>
    </source>
</evidence>
<dbReference type="InterPro" id="IPR023296">
    <property type="entry name" value="Glyco_hydro_beta-prop_sf"/>
</dbReference>
<protein>
    <recommendedName>
        <fullName evidence="10">Glycosyl hydrolase family 32 N-terminal domain-containing protein</fullName>
    </recommendedName>
</protein>
<sequence>MTRLATLLLLLATPPLAAADRADVLVADFEGDTYADGWKPTGTAFGKGPARGTLPNQMAVTGFLGKGLVNSFAGGDDSTGTLTSPEITIDRKYINFLIGGGKHPGKTCINLLVDGKAVRTATGPNGQAGGSEHLDWHTWDVSDLAGKKAVIEIVDEQKGGWGHINIDHIVQSDAKKQAELKSQVLEIGESYLHFPVKTGAPMRRVKFLVGQDVVREFDIELATHGQASFWAASDVTAFKGKKLTVEVMLPADAKLADLIVASDKWPAADKVYQEKHRPLFHFTSRVGWLNDPNGLVFADGEWHLFYQHNPFGREWGNMHWGHAVSKDLVRWKEEGIALYPKKYDDFAFSGSAVLDKNNTSGWGTKEKPVLVLAYTSTGRGECIAYSTDRGRTWKEHDKNPVVKHAGRDPKLIWHEKAKHWVMAVYDETDKKQWIAFYTSPDLKEWTFTSRIEGFFECPDLFELPVGGKEVAGATSRWVLYAADGKYLLGDFDGKEFKPDFKEKKQFWYGRFYAAQTFDNGPATGEGPPRRVQIGWAQGVTFPGTAFNQQMTVPVELRLVSTRNGPSLRARPVQELESLRDTDKPIAPIKDVTRKGATTLADDLDAFELLLTTSSVRGFTLDIRGTKLVFDTDKKTLTCNGVTASVSPRAGTLSLRVFVDRGSIEVFTNDGVTAMSIAAIPDEKNTKLQFIPVTDDTTIDSAQVYRLKSAWGK</sequence>
<dbReference type="Pfam" id="PF08244">
    <property type="entry name" value="Glyco_hydro_32C"/>
    <property type="match status" value="1"/>
</dbReference>
<gene>
    <name evidence="8" type="ORF">SOIL9_64440</name>
</gene>
<dbReference type="InterPro" id="IPR013189">
    <property type="entry name" value="Glyco_hydro_32_C"/>
</dbReference>
<organism evidence="8 9">
    <name type="scientific">Gemmata massiliana</name>
    <dbReference type="NCBI Taxonomy" id="1210884"/>
    <lineage>
        <taxon>Bacteria</taxon>
        <taxon>Pseudomonadati</taxon>
        <taxon>Planctomycetota</taxon>
        <taxon>Planctomycetia</taxon>
        <taxon>Gemmatales</taxon>
        <taxon>Gemmataceae</taxon>
        <taxon>Gemmata</taxon>
    </lineage>
</organism>
<keyword evidence="3 4" id="KW-0326">Glycosidase</keyword>
<dbReference type="SMART" id="SM00640">
    <property type="entry name" value="Glyco_32"/>
    <property type="match status" value="1"/>
</dbReference>
<dbReference type="PANTHER" id="PTHR42800">
    <property type="entry name" value="EXOINULINASE INUD (AFU_ORTHOLOGUE AFUA_5G00480)"/>
    <property type="match status" value="1"/>
</dbReference>
<evidence type="ECO:0000313" key="9">
    <source>
        <dbReference type="Proteomes" id="UP000464178"/>
    </source>
</evidence>
<dbReference type="Proteomes" id="UP000464178">
    <property type="component" value="Chromosome"/>
</dbReference>
<name>A0A6P2CVS5_9BACT</name>
<evidence type="ECO:0000256" key="1">
    <source>
        <dbReference type="ARBA" id="ARBA00009902"/>
    </source>
</evidence>
<evidence type="ECO:0000259" key="6">
    <source>
        <dbReference type="Pfam" id="PF00251"/>
    </source>
</evidence>
<dbReference type="Gene3D" id="2.115.10.20">
    <property type="entry name" value="Glycosyl hydrolase domain, family 43"/>
    <property type="match status" value="1"/>
</dbReference>
<dbReference type="GO" id="GO:0005737">
    <property type="term" value="C:cytoplasm"/>
    <property type="evidence" value="ECO:0007669"/>
    <property type="project" value="TreeGrafter"/>
</dbReference>
<comment type="similarity">
    <text evidence="1 4">Belongs to the glycosyl hydrolase 32 family.</text>
</comment>
<dbReference type="GO" id="GO:0005987">
    <property type="term" value="P:sucrose catabolic process"/>
    <property type="evidence" value="ECO:0007669"/>
    <property type="project" value="TreeGrafter"/>
</dbReference>
<dbReference type="KEGG" id="gms:SOIL9_64440"/>
<evidence type="ECO:0000256" key="3">
    <source>
        <dbReference type="ARBA" id="ARBA00023295"/>
    </source>
</evidence>
<feature type="chain" id="PRO_5026762932" description="Glycosyl hydrolase family 32 N-terminal domain-containing protein" evidence="5">
    <location>
        <begin position="19"/>
        <end position="712"/>
    </location>
</feature>
<keyword evidence="9" id="KW-1185">Reference proteome</keyword>
<dbReference type="AlphaFoldDB" id="A0A6P2CVS5"/>
<accession>A0A6P2CVS5</accession>
<dbReference type="Gene3D" id="2.60.120.560">
    <property type="entry name" value="Exo-inulinase, domain 1"/>
    <property type="match status" value="1"/>
</dbReference>
<dbReference type="SUPFAM" id="SSF75005">
    <property type="entry name" value="Arabinanase/levansucrase/invertase"/>
    <property type="match status" value="1"/>
</dbReference>
<dbReference type="InterPro" id="IPR001362">
    <property type="entry name" value="Glyco_hydro_32"/>
</dbReference>
<dbReference type="CDD" id="cd18622">
    <property type="entry name" value="GH32_Inu-like"/>
    <property type="match status" value="1"/>
</dbReference>
<dbReference type="Pfam" id="PF00251">
    <property type="entry name" value="Glyco_hydro_32N"/>
    <property type="match status" value="1"/>
</dbReference>
<dbReference type="InterPro" id="IPR013148">
    <property type="entry name" value="Glyco_hydro_32_N"/>
</dbReference>
<reference evidence="8 9" key="1">
    <citation type="submission" date="2019-05" db="EMBL/GenBank/DDBJ databases">
        <authorList>
            <consortium name="Science for Life Laboratories"/>
        </authorList>
    </citation>
    <scope>NUCLEOTIDE SEQUENCE [LARGE SCALE GENOMIC DNA]</scope>
    <source>
        <strain evidence="8">Soil9</strain>
    </source>
</reference>
<proteinExistence type="inferred from homology"/>
<dbReference type="InterPro" id="IPR013320">
    <property type="entry name" value="ConA-like_dom_sf"/>
</dbReference>
<dbReference type="SUPFAM" id="SSF49899">
    <property type="entry name" value="Concanavalin A-like lectins/glucanases"/>
    <property type="match status" value="1"/>
</dbReference>
<feature type="domain" description="Glycosyl hydrolase family 32 N-terminal" evidence="6">
    <location>
        <begin position="281"/>
        <end position="564"/>
    </location>
</feature>
<dbReference type="GO" id="GO:0004575">
    <property type="term" value="F:sucrose alpha-glucosidase activity"/>
    <property type="evidence" value="ECO:0007669"/>
    <property type="project" value="TreeGrafter"/>
</dbReference>
<evidence type="ECO:0000256" key="5">
    <source>
        <dbReference type="SAM" id="SignalP"/>
    </source>
</evidence>
<keyword evidence="2 4" id="KW-0378">Hydrolase</keyword>
<feature type="domain" description="Glycosyl hydrolase family 32 C-terminal" evidence="7">
    <location>
        <begin position="620"/>
        <end position="704"/>
    </location>
</feature>
<keyword evidence="5" id="KW-0732">Signal</keyword>
<evidence type="ECO:0000256" key="4">
    <source>
        <dbReference type="RuleBase" id="RU362110"/>
    </source>
</evidence>
<evidence type="ECO:0000259" key="7">
    <source>
        <dbReference type="Pfam" id="PF08244"/>
    </source>
</evidence>
<dbReference type="EMBL" id="LR593886">
    <property type="protein sequence ID" value="VTR91270.1"/>
    <property type="molecule type" value="Genomic_DNA"/>
</dbReference>
<evidence type="ECO:0008006" key="10">
    <source>
        <dbReference type="Google" id="ProtNLM"/>
    </source>
</evidence>
<dbReference type="PANTHER" id="PTHR42800:SF1">
    <property type="entry name" value="EXOINULINASE INUD (AFU_ORTHOLOGUE AFUA_5G00480)"/>
    <property type="match status" value="1"/>
</dbReference>
<dbReference type="RefSeq" id="WP_162666290.1">
    <property type="nucleotide sequence ID" value="NZ_LR593886.1"/>
</dbReference>
<evidence type="ECO:0000256" key="2">
    <source>
        <dbReference type="ARBA" id="ARBA00022801"/>
    </source>
</evidence>